<dbReference type="Pfam" id="PF12728">
    <property type="entry name" value="HTH_17"/>
    <property type="match status" value="1"/>
</dbReference>
<proteinExistence type="predicted"/>
<gene>
    <name evidence="2" type="ORF">BN971_03243</name>
</gene>
<evidence type="ECO:0000313" key="3">
    <source>
        <dbReference type="Proteomes" id="UP000198875"/>
    </source>
</evidence>
<dbReference type="EMBL" id="CSTD01000003">
    <property type="protein sequence ID" value="CPR11950.1"/>
    <property type="molecule type" value="Genomic_DNA"/>
</dbReference>
<dbReference type="Proteomes" id="UP000198875">
    <property type="component" value="Unassembled WGS sequence"/>
</dbReference>
<feature type="domain" description="Helix-turn-helix" evidence="1">
    <location>
        <begin position="13"/>
        <end position="60"/>
    </location>
</feature>
<reference evidence="2 3" key="1">
    <citation type="submission" date="2015-03" db="EMBL/GenBank/DDBJ databases">
        <authorList>
            <person name="Murphy D."/>
        </authorList>
    </citation>
    <scope>NUCLEOTIDE SEQUENCE [LARGE SCALE GENOMIC DNA]</scope>
    <source>
        <strain evidence="2 3">DSM 44277</strain>
    </source>
</reference>
<accession>A0A0U0WAB1</accession>
<protein>
    <recommendedName>
        <fullName evidence="1">Helix-turn-helix domain-containing protein</fullName>
    </recommendedName>
</protein>
<dbReference type="InterPro" id="IPR041657">
    <property type="entry name" value="HTH_17"/>
</dbReference>
<evidence type="ECO:0000259" key="1">
    <source>
        <dbReference type="Pfam" id="PF12728"/>
    </source>
</evidence>
<dbReference type="AlphaFoldDB" id="A0A0U0WAB1"/>
<sequence>MTSSIGQLEDELITAKEAAEVLGLSKRQCQRIAADLGGRIVGGRWLFGRAAVSEYAEGRRDDA</sequence>
<evidence type="ECO:0000313" key="2">
    <source>
        <dbReference type="EMBL" id="CPR11950.1"/>
    </source>
</evidence>
<name>A0A0U0WAB1_MYCBE</name>
<organism evidence="2 3">
    <name type="scientific">Mycobacterium bohemicum DSM 44277</name>
    <dbReference type="NCBI Taxonomy" id="1236609"/>
    <lineage>
        <taxon>Bacteria</taxon>
        <taxon>Bacillati</taxon>
        <taxon>Actinomycetota</taxon>
        <taxon>Actinomycetes</taxon>
        <taxon>Mycobacteriales</taxon>
        <taxon>Mycobacteriaceae</taxon>
        <taxon>Mycobacterium</taxon>
    </lineage>
</organism>